<keyword evidence="5" id="KW-0677">Repeat</keyword>
<dbReference type="CDD" id="cd04590">
    <property type="entry name" value="CBS_pair_CorC_HlyC_assoc"/>
    <property type="match status" value="1"/>
</dbReference>
<dbReference type="PROSITE" id="PS51371">
    <property type="entry name" value="CBS"/>
    <property type="match status" value="2"/>
</dbReference>
<evidence type="ECO:0000256" key="2">
    <source>
        <dbReference type="ARBA" id="ARBA00006337"/>
    </source>
</evidence>
<sequence length="426" mass="48343">MDSGDLSSILLLIVLIFLSAYFSSSETAFTSANRIRLKNEAENGDKKAKRTLHLAENFDSVLSTILIGNNIVNIATSAIATLLFVKWFPTYGATIATIVITIIVLIFGEITPKTIAKEKSETIAKFSSPIIQVLMNLFRPAIWFFEKWRLLLDRVFNFENLETISEDELLSMVDQAEIGGSIEDHEHQLVRSAIEFDDLEVSSILMPRVDVIGCDVNEEDSKIEELFNRHNFSRLIIYDDTIDHVVGILHEKDFNRYLKAKVRTGKDTSILTIVKEVIYVPPVMNLSKLLRTMQLKKTHMAIVTDEHGGTVGIATMEDVLEELVGEIWDESDVIEEEIIELNDGLSYIVKGTVKLEKLFDLFHLDSSDDFISNTVSGFVIEELNRVPFEGDQFIYKNMDVSVTEVKNRRVLEIRIDYIETSYEAEG</sequence>
<gene>
    <name evidence="14" type="ORF">SAMN04488569_1001105</name>
</gene>
<dbReference type="Gene3D" id="3.30.465.10">
    <property type="match status" value="1"/>
</dbReference>
<evidence type="ECO:0000256" key="11">
    <source>
        <dbReference type="SAM" id="Phobius"/>
    </source>
</evidence>
<dbReference type="InterPro" id="IPR044751">
    <property type="entry name" value="Ion_transp-like_CBS"/>
</dbReference>
<evidence type="ECO:0000313" key="15">
    <source>
        <dbReference type="Proteomes" id="UP000199589"/>
    </source>
</evidence>
<dbReference type="GO" id="GO:0050660">
    <property type="term" value="F:flavin adenine dinucleotide binding"/>
    <property type="evidence" value="ECO:0007669"/>
    <property type="project" value="InterPro"/>
</dbReference>
<dbReference type="AlphaFoldDB" id="A0A1I3UQF6"/>
<dbReference type="SUPFAM" id="SSF56176">
    <property type="entry name" value="FAD-binding/transporter-associated domain-like"/>
    <property type="match status" value="1"/>
</dbReference>
<comment type="subcellular location">
    <subcellularLocation>
        <location evidence="1">Cell membrane</location>
        <topology evidence="1">Multi-pass membrane protein</topology>
    </subcellularLocation>
</comment>
<evidence type="ECO:0000256" key="6">
    <source>
        <dbReference type="ARBA" id="ARBA00022989"/>
    </source>
</evidence>
<dbReference type="Pfam" id="PF00571">
    <property type="entry name" value="CBS"/>
    <property type="match status" value="2"/>
</dbReference>
<dbReference type="PANTHER" id="PTHR22777">
    <property type="entry name" value="HEMOLYSIN-RELATED"/>
    <property type="match status" value="1"/>
</dbReference>
<dbReference type="Pfam" id="PF03471">
    <property type="entry name" value="CorC_HlyC"/>
    <property type="match status" value="1"/>
</dbReference>
<dbReference type="STRING" id="258723.GCA_900169305_00337"/>
<evidence type="ECO:0000256" key="3">
    <source>
        <dbReference type="ARBA" id="ARBA00022475"/>
    </source>
</evidence>
<evidence type="ECO:0000256" key="8">
    <source>
        <dbReference type="ARBA" id="ARBA00023136"/>
    </source>
</evidence>
<dbReference type="Pfam" id="PF01595">
    <property type="entry name" value="CNNM"/>
    <property type="match status" value="1"/>
</dbReference>
<dbReference type="InterPro" id="IPR000644">
    <property type="entry name" value="CBS_dom"/>
</dbReference>
<keyword evidence="8 10" id="KW-0472">Membrane</keyword>
<dbReference type="SMART" id="SM01091">
    <property type="entry name" value="CorC_HlyC"/>
    <property type="match status" value="1"/>
</dbReference>
<proteinExistence type="inferred from homology"/>
<feature type="domain" description="CBS" evidence="12">
    <location>
        <begin position="206"/>
        <end position="268"/>
    </location>
</feature>
<dbReference type="SMART" id="SM00116">
    <property type="entry name" value="CBS"/>
    <property type="match status" value="2"/>
</dbReference>
<evidence type="ECO:0000256" key="9">
    <source>
        <dbReference type="PROSITE-ProRule" id="PRU00703"/>
    </source>
</evidence>
<evidence type="ECO:0000256" key="4">
    <source>
        <dbReference type="ARBA" id="ARBA00022692"/>
    </source>
</evidence>
<keyword evidence="15" id="KW-1185">Reference proteome</keyword>
<dbReference type="InterPro" id="IPR036318">
    <property type="entry name" value="FAD-bd_PCMH-like_sf"/>
</dbReference>
<evidence type="ECO:0000313" key="14">
    <source>
        <dbReference type="EMBL" id="SFJ85558.1"/>
    </source>
</evidence>
<protein>
    <submittedName>
        <fullName evidence="14">Hemolysin, contains CBS domains</fullName>
    </submittedName>
</protein>
<feature type="domain" description="CBS" evidence="12">
    <location>
        <begin position="273"/>
        <end position="330"/>
    </location>
</feature>
<keyword evidence="4 10" id="KW-0812">Transmembrane</keyword>
<evidence type="ECO:0000256" key="5">
    <source>
        <dbReference type="ARBA" id="ARBA00022737"/>
    </source>
</evidence>
<keyword evidence="3" id="KW-1003">Cell membrane</keyword>
<dbReference type="GO" id="GO:0005886">
    <property type="term" value="C:plasma membrane"/>
    <property type="evidence" value="ECO:0007669"/>
    <property type="project" value="UniProtKB-SubCell"/>
</dbReference>
<reference evidence="15" key="1">
    <citation type="submission" date="2016-10" db="EMBL/GenBank/DDBJ databases">
        <authorList>
            <person name="Varghese N."/>
            <person name="Submissions S."/>
        </authorList>
    </citation>
    <scope>NUCLEOTIDE SEQUENCE [LARGE SCALE GENOMIC DNA]</scope>
    <source>
        <strain evidence="15">DSM 16108</strain>
    </source>
</reference>
<evidence type="ECO:0000259" key="13">
    <source>
        <dbReference type="PROSITE" id="PS51846"/>
    </source>
</evidence>
<dbReference type="OrthoDB" id="9798188at2"/>
<dbReference type="RefSeq" id="WP_072694761.1">
    <property type="nucleotide sequence ID" value="NZ_FOSJ01000001.1"/>
</dbReference>
<dbReference type="InterPro" id="IPR005170">
    <property type="entry name" value="Transptr-assoc_dom"/>
</dbReference>
<feature type="transmembrane region" description="Helical" evidence="11">
    <location>
        <begin position="91"/>
        <end position="110"/>
    </location>
</feature>
<dbReference type="PROSITE" id="PS51846">
    <property type="entry name" value="CNNM"/>
    <property type="match status" value="1"/>
</dbReference>
<evidence type="ECO:0000256" key="10">
    <source>
        <dbReference type="PROSITE-ProRule" id="PRU01193"/>
    </source>
</evidence>
<keyword evidence="7 9" id="KW-0129">CBS domain</keyword>
<accession>A0A1I3UQF6</accession>
<evidence type="ECO:0000256" key="1">
    <source>
        <dbReference type="ARBA" id="ARBA00004651"/>
    </source>
</evidence>
<name>A0A1I3UQF6_9LACT</name>
<dbReference type="PANTHER" id="PTHR22777:SF32">
    <property type="entry name" value="UPF0053 INNER MEMBRANE PROTEIN YFJD"/>
    <property type="match status" value="1"/>
</dbReference>
<dbReference type="Proteomes" id="UP000199589">
    <property type="component" value="Unassembled WGS sequence"/>
</dbReference>
<dbReference type="EMBL" id="FOSJ01000001">
    <property type="protein sequence ID" value="SFJ85558.1"/>
    <property type="molecule type" value="Genomic_DNA"/>
</dbReference>
<feature type="domain" description="CNNM transmembrane" evidence="13">
    <location>
        <begin position="1"/>
        <end position="186"/>
    </location>
</feature>
<evidence type="ECO:0000256" key="7">
    <source>
        <dbReference type="ARBA" id="ARBA00023122"/>
    </source>
</evidence>
<keyword evidence="6 10" id="KW-1133">Transmembrane helix</keyword>
<dbReference type="InterPro" id="IPR046342">
    <property type="entry name" value="CBS_dom_sf"/>
</dbReference>
<feature type="transmembrane region" description="Helical" evidence="11">
    <location>
        <begin position="60"/>
        <end position="85"/>
    </location>
</feature>
<comment type="similarity">
    <text evidence="2">Belongs to the UPF0053 family.</text>
</comment>
<dbReference type="InterPro" id="IPR002550">
    <property type="entry name" value="CNNM"/>
</dbReference>
<evidence type="ECO:0000259" key="12">
    <source>
        <dbReference type="PROSITE" id="PS51371"/>
    </source>
</evidence>
<dbReference type="Gene3D" id="3.10.580.10">
    <property type="entry name" value="CBS-domain"/>
    <property type="match status" value="1"/>
</dbReference>
<dbReference type="SUPFAM" id="SSF54631">
    <property type="entry name" value="CBS-domain pair"/>
    <property type="match status" value="1"/>
</dbReference>
<dbReference type="FunFam" id="3.10.580.10:FF:000002">
    <property type="entry name" value="Magnesium/cobalt efflux protein CorC"/>
    <property type="match status" value="1"/>
</dbReference>
<feature type="transmembrane region" description="Helical" evidence="11">
    <location>
        <begin position="6"/>
        <end position="24"/>
    </location>
</feature>
<organism evidence="14 15">
    <name type="scientific">Marinilactibacillus piezotolerans</name>
    <dbReference type="NCBI Taxonomy" id="258723"/>
    <lineage>
        <taxon>Bacteria</taxon>
        <taxon>Bacillati</taxon>
        <taxon>Bacillota</taxon>
        <taxon>Bacilli</taxon>
        <taxon>Lactobacillales</taxon>
        <taxon>Carnobacteriaceae</taxon>
        <taxon>Marinilactibacillus</taxon>
    </lineage>
</organism>
<dbReference type="InterPro" id="IPR016169">
    <property type="entry name" value="FAD-bd_PCMH_sub2"/>
</dbReference>